<evidence type="ECO:0000256" key="1">
    <source>
        <dbReference type="SAM" id="MobiDB-lite"/>
    </source>
</evidence>
<feature type="compositionally biased region" description="Basic and acidic residues" evidence="1">
    <location>
        <begin position="69"/>
        <end position="85"/>
    </location>
</feature>
<feature type="region of interest" description="Disordered" evidence="1">
    <location>
        <begin position="58"/>
        <end position="103"/>
    </location>
</feature>
<comment type="caution">
    <text evidence="2">The sequence shown here is derived from an EMBL/GenBank/DDBJ whole genome shotgun (WGS) entry which is preliminary data.</text>
</comment>
<dbReference type="RefSeq" id="WP_123742422.1">
    <property type="nucleotide sequence ID" value="NZ_RJKM01000001.1"/>
</dbReference>
<evidence type="ECO:0000313" key="2">
    <source>
        <dbReference type="EMBL" id="ROP36430.1"/>
    </source>
</evidence>
<gene>
    <name evidence="2" type="ORF">EDD40_1697</name>
</gene>
<name>A0A3N1H1N5_9PSEU</name>
<accession>A0A3N1H1N5</accession>
<keyword evidence="3" id="KW-1185">Reference proteome</keyword>
<dbReference type="Proteomes" id="UP000268727">
    <property type="component" value="Unassembled WGS sequence"/>
</dbReference>
<reference evidence="2 3" key="1">
    <citation type="submission" date="2018-11" db="EMBL/GenBank/DDBJ databases">
        <title>Sequencing the genomes of 1000 actinobacteria strains.</title>
        <authorList>
            <person name="Klenk H.-P."/>
        </authorList>
    </citation>
    <scope>NUCLEOTIDE SEQUENCE [LARGE SCALE GENOMIC DNA]</scope>
    <source>
        <strain evidence="2 3">DSM 44231</strain>
    </source>
</reference>
<protein>
    <submittedName>
        <fullName evidence="2">Uncharacterized protein</fullName>
    </submittedName>
</protein>
<dbReference type="EMBL" id="RJKM01000001">
    <property type="protein sequence ID" value="ROP36430.1"/>
    <property type="molecule type" value="Genomic_DNA"/>
</dbReference>
<sequence>MTQTRPGRSQGAAVGFADARAAADRAETVQRNQAARTVADNSVDANDCRELLLMLGLPDPPEDGAPVRTRNERAQDQRAAEHRVPDYPYQDAAVASYQAGARE</sequence>
<proteinExistence type="predicted"/>
<dbReference type="AlphaFoldDB" id="A0A3N1H1N5"/>
<organism evidence="2 3">
    <name type="scientific">Saccharothrix texasensis</name>
    <dbReference type="NCBI Taxonomy" id="103734"/>
    <lineage>
        <taxon>Bacteria</taxon>
        <taxon>Bacillati</taxon>
        <taxon>Actinomycetota</taxon>
        <taxon>Actinomycetes</taxon>
        <taxon>Pseudonocardiales</taxon>
        <taxon>Pseudonocardiaceae</taxon>
        <taxon>Saccharothrix</taxon>
    </lineage>
</organism>
<evidence type="ECO:0000313" key="3">
    <source>
        <dbReference type="Proteomes" id="UP000268727"/>
    </source>
</evidence>
<dbReference type="OrthoDB" id="4560958at2"/>